<feature type="DNA-binding region" description="H-T-H motif" evidence="2">
    <location>
        <begin position="27"/>
        <end position="46"/>
    </location>
</feature>
<proteinExistence type="predicted"/>
<dbReference type="Gene3D" id="1.10.10.60">
    <property type="entry name" value="Homeodomain-like"/>
    <property type="match status" value="1"/>
</dbReference>
<dbReference type="Proteomes" id="UP000184164">
    <property type="component" value="Unassembled WGS sequence"/>
</dbReference>
<dbReference type="STRING" id="1484053.SAMN05444274_104298"/>
<protein>
    <submittedName>
        <fullName evidence="4">Transcriptional regulator, TetR family</fullName>
    </submittedName>
</protein>
<feature type="domain" description="HTH tetR-type" evidence="3">
    <location>
        <begin position="4"/>
        <end position="64"/>
    </location>
</feature>
<dbReference type="Pfam" id="PF00440">
    <property type="entry name" value="TetR_N"/>
    <property type="match status" value="1"/>
</dbReference>
<keyword evidence="1 2" id="KW-0238">DNA-binding</keyword>
<dbReference type="EMBL" id="FQUM01000004">
    <property type="protein sequence ID" value="SHF28745.1"/>
    <property type="molecule type" value="Genomic_DNA"/>
</dbReference>
<organism evidence="4 5">
    <name type="scientific">Mariniphaga anaerophila</name>
    <dbReference type="NCBI Taxonomy" id="1484053"/>
    <lineage>
        <taxon>Bacteria</taxon>
        <taxon>Pseudomonadati</taxon>
        <taxon>Bacteroidota</taxon>
        <taxon>Bacteroidia</taxon>
        <taxon>Marinilabiliales</taxon>
        <taxon>Prolixibacteraceae</taxon>
        <taxon>Mariniphaga</taxon>
    </lineage>
</organism>
<dbReference type="RefSeq" id="WP_073001367.1">
    <property type="nucleotide sequence ID" value="NZ_FQUM01000004.1"/>
</dbReference>
<dbReference type="InterPro" id="IPR009057">
    <property type="entry name" value="Homeodomain-like_sf"/>
</dbReference>
<name>A0A1M5AF27_9BACT</name>
<dbReference type="Gene3D" id="1.10.357.10">
    <property type="entry name" value="Tetracycline Repressor, domain 2"/>
    <property type="match status" value="1"/>
</dbReference>
<dbReference type="InterPro" id="IPR001647">
    <property type="entry name" value="HTH_TetR"/>
</dbReference>
<dbReference type="InterPro" id="IPR036271">
    <property type="entry name" value="Tet_transcr_reg_TetR-rel_C_sf"/>
</dbReference>
<dbReference type="PRINTS" id="PR00455">
    <property type="entry name" value="HTHTETR"/>
</dbReference>
<evidence type="ECO:0000256" key="2">
    <source>
        <dbReference type="PROSITE-ProRule" id="PRU00335"/>
    </source>
</evidence>
<gene>
    <name evidence="4" type="ORF">SAMN05444274_104298</name>
</gene>
<evidence type="ECO:0000313" key="5">
    <source>
        <dbReference type="Proteomes" id="UP000184164"/>
    </source>
</evidence>
<evidence type="ECO:0000313" key="4">
    <source>
        <dbReference type="EMBL" id="SHF28745.1"/>
    </source>
</evidence>
<reference evidence="4 5" key="1">
    <citation type="submission" date="2016-11" db="EMBL/GenBank/DDBJ databases">
        <authorList>
            <person name="Jaros S."/>
            <person name="Januszkiewicz K."/>
            <person name="Wedrychowicz H."/>
        </authorList>
    </citation>
    <scope>NUCLEOTIDE SEQUENCE [LARGE SCALE GENOMIC DNA]</scope>
    <source>
        <strain evidence="4 5">DSM 26910</strain>
    </source>
</reference>
<evidence type="ECO:0000256" key="1">
    <source>
        <dbReference type="ARBA" id="ARBA00023125"/>
    </source>
</evidence>
<accession>A0A1M5AF27</accession>
<dbReference type="GO" id="GO:0003677">
    <property type="term" value="F:DNA binding"/>
    <property type="evidence" value="ECO:0007669"/>
    <property type="project" value="UniProtKB-UniRule"/>
</dbReference>
<dbReference type="PANTHER" id="PTHR43479">
    <property type="entry name" value="ACREF/ENVCD OPERON REPRESSOR-RELATED"/>
    <property type="match status" value="1"/>
</dbReference>
<dbReference type="PROSITE" id="PS50977">
    <property type="entry name" value="HTH_TETR_2"/>
    <property type="match status" value="1"/>
</dbReference>
<dbReference type="AlphaFoldDB" id="A0A1M5AF27"/>
<sequence>MVKQNIKESIIQSAQTTFQKHGFKKTTMDEIAYAARKGKSTLYYYFESKEEVFQAVVEKEVMHLRDKIQKAISKTDSAREKLQVYIFTRMDGFQDFGNFYDALKDDYLADLVFIEKMRQQYDKNEIETITSIIKEGVLNKEFKNMNAALTAKTIVIAMKGLEFPVLQEKSKNVFKKEITDLLNILFYGICS</sequence>
<dbReference type="SUPFAM" id="SSF46689">
    <property type="entry name" value="Homeodomain-like"/>
    <property type="match status" value="1"/>
</dbReference>
<keyword evidence="5" id="KW-1185">Reference proteome</keyword>
<evidence type="ECO:0000259" key="3">
    <source>
        <dbReference type="PROSITE" id="PS50977"/>
    </source>
</evidence>
<dbReference type="PANTHER" id="PTHR43479:SF11">
    <property type="entry name" value="ACREF_ENVCD OPERON REPRESSOR-RELATED"/>
    <property type="match status" value="1"/>
</dbReference>
<dbReference type="SUPFAM" id="SSF48498">
    <property type="entry name" value="Tetracyclin repressor-like, C-terminal domain"/>
    <property type="match status" value="1"/>
</dbReference>
<dbReference type="InterPro" id="IPR050624">
    <property type="entry name" value="HTH-type_Tx_Regulator"/>
</dbReference>